<dbReference type="AlphaFoldDB" id="A0A418XGY4"/>
<gene>
    <name evidence="2" type="ORF">D3872_18270</name>
</gene>
<keyword evidence="3" id="KW-1185">Reference proteome</keyword>
<evidence type="ECO:0000313" key="2">
    <source>
        <dbReference type="EMBL" id="RJG11716.1"/>
    </source>
</evidence>
<evidence type="ECO:0000259" key="1">
    <source>
        <dbReference type="PROSITE" id="PS50943"/>
    </source>
</evidence>
<dbReference type="RefSeq" id="WP_119812150.1">
    <property type="nucleotide sequence ID" value="NZ_QYUP01000141.1"/>
</dbReference>
<dbReference type="EMBL" id="QYUP01000141">
    <property type="protein sequence ID" value="RJG11716.1"/>
    <property type="molecule type" value="Genomic_DNA"/>
</dbReference>
<dbReference type="Proteomes" id="UP000284006">
    <property type="component" value="Unassembled WGS sequence"/>
</dbReference>
<comment type="caution">
    <text evidence="2">The sequence shown here is derived from an EMBL/GenBank/DDBJ whole genome shotgun (WGS) entry which is preliminary data.</text>
</comment>
<dbReference type="OrthoDB" id="9008178at2"/>
<reference evidence="2 3" key="1">
    <citation type="submission" date="2018-09" db="EMBL/GenBank/DDBJ databases">
        <authorList>
            <person name="Zhu H."/>
        </authorList>
    </citation>
    <scope>NUCLEOTIDE SEQUENCE [LARGE SCALE GENOMIC DNA]</scope>
    <source>
        <strain evidence="2 3">K1S02-61</strain>
    </source>
</reference>
<dbReference type="GO" id="GO:0003677">
    <property type="term" value="F:DNA binding"/>
    <property type="evidence" value="ECO:0007669"/>
    <property type="project" value="InterPro"/>
</dbReference>
<dbReference type="InterPro" id="IPR001387">
    <property type="entry name" value="Cro/C1-type_HTH"/>
</dbReference>
<sequence>MRKFKSIDPSSAATFGSELRRAREERRETLVNISKRTGIHFGQLSRFEAGDFKVVSANLQKYANFLRIPSPEADDNVIAQFQRYAARSPQHHAACKLIVEALEKLG</sequence>
<dbReference type="InterPro" id="IPR010982">
    <property type="entry name" value="Lambda_DNA-bd_dom_sf"/>
</dbReference>
<organism evidence="2 3">
    <name type="scientific">Massilia cavernae</name>
    <dbReference type="NCBI Taxonomy" id="2320864"/>
    <lineage>
        <taxon>Bacteria</taxon>
        <taxon>Pseudomonadati</taxon>
        <taxon>Pseudomonadota</taxon>
        <taxon>Betaproteobacteria</taxon>
        <taxon>Burkholderiales</taxon>
        <taxon>Oxalobacteraceae</taxon>
        <taxon>Telluria group</taxon>
        <taxon>Massilia</taxon>
    </lineage>
</organism>
<dbReference type="SUPFAM" id="SSF47413">
    <property type="entry name" value="lambda repressor-like DNA-binding domains"/>
    <property type="match status" value="1"/>
</dbReference>
<dbReference type="Pfam" id="PF13413">
    <property type="entry name" value="HTH_25"/>
    <property type="match status" value="1"/>
</dbReference>
<accession>A0A418XGY4</accession>
<name>A0A418XGY4_9BURK</name>
<feature type="domain" description="HTH cro/C1-type" evidence="1">
    <location>
        <begin position="19"/>
        <end position="73"/>
    </location>
</feature>
<protein>
    <submittedName>
        <fullName evidence="2">XRE family transcriptional regulator</fullName>
    </submittedName>
</protein>
<dbReference type="SMART" id="SM00530">
    <property type="entry name" value="HTH_XRE"/>
    <property type="match status" value="1"/>
</dbReference>
<evidence type="ECO:0000313" key="3">
    <source>
        <dbReference type="Proteomes" id="UP000284006"/>
    </source>
</evidence>
<dbReference type="PROSITE" id="PS50943">
    <property type="entry name" value="HTH_CROC1"/>
    <property type="match status" value="1"/>
</dbReference>
<proteinExistence type="predicted"/>
<dbReference type="Gene3D" id="1.10.260.40">
    <property type="entry name" value="lambda repressor-like DNA-binding domains"/>
    <property type="match status" value="1"/>
</dbReference>